<feature type="signal peptide" evidence="7">
    <location>
        <begin position="1"/>
        <end position="17"/>
    </location>
</feature>
<evidence type="ECO:0000256" key="1">
    <source>
        <dbReference type="ARBA" id="ARBA00022723"/>
    </source>
</evidence>
<dbReference type="InterPro" id="IPR010376">
    <property type="entry name" value="GBBH-like_N"/>
</dbReference>
<feature type="chain" id="PRO_5040995009" description="Gamma-butyrobetaine hydroxylase-like N-terminal domain-containing protein" evidence="7">
    <location>
        <begin position="18"/>
        <end position="492"/>
    </location>
</feature>
<sequence length="492" mass="53971">MRSQLAFLLLLLPQATGWIPTPPTLLLREIYSSSSDFVVANSPRPFPTLHNGFTATSLSLSLGYEEDKDEIKGSPVGMRGIKHIIAVSSCKGGVGKSTTSINLAYTLSQQLNKTVGIFDADIFGPSLPTMIHPDVDTVEFVGSQIKPLEYKGVKLMSYGYVNENGAIMRGPMVNQLLSQFISLTNWGTLDYLIIDMPPGTGDIQLTLCQMLNVRCAVVVTTPGELSYVDVGKGIEMFESVEVESVGVVENMGYFEKDDDIKEDLKNLLQTLESDPTITKQTSLTRIRTLLSSSTTSKISLFGTRHNQKLAAEWGIENVFEVPILEDIAVSGDTGVPFVCKEGWEEVKEEYGRLARCVVEECERIKEGRGSGGFTLKGFTDETGTDMLKVIGCNNIELGTVPPQTLRLACRCATCVDETSGKKLIRVKDVERNVRPVTQEVYGNYALSVNWSDGHSSLYPYKQLKALLKELKEVDEGGVGVRADNVMLEGPPR</sequence>
<dbReference type="Gene3D" id="3.30.2020.30">
    <property type="match status" value="1"/>
</dbReference>
<dbReference type="InterPro" id="IPR019591">
    <property type="entry name" value="Mrp/NBP35_ATP-bd"/>
</dbReference>
<dbReference type="Gene3D" id="3.40.50.300">
    <property type="entry name" value="P-loop containing nucleotide triphosphate hydrolases"/>
    <property type="match status" value="1"/>
</dbReference>
<keyword evidence="10" id="KW-1185">Reference proteome</keyword>
<dbReference type="PANTHER" id="PTHR42961">
    <property type="entry name" value="IRON-SULFUR PROTEIN NUBPL"/>
    <property type="match status" value="1"/>
</dbReference>
<dbReference type="HAMAP" id="MF_02040">
    <property type="entry name" value="Mrp_NBP35"/>
    <property type="match status" value="1"/>
</dbReference>
<evidence type="ECO:0000313" key="9">
    <source>
        <dbReference type="EMBL" id="GMH52931.1"/>
    </source>
</evidence>
<accession>A0A9W6ZIX5</accession>
<evidence type="ECO:0000256" key="5">
    <source>
        <dbReference type="ARBA" id="ARBA00023014"/>
    </source>
</evidence>
<evidence type="ECO:0000256" key="2">
    <source>
        <dbReference type="ARBA" id="ARBA00022741"/>
    </source>
</evidence>
<evidence type="ECO:0000259" key="8">
    <source>
        <dbReference type="Pfam" id="PF06155"/>
    </source>
</evidence>
<dbReference type="InterPro" id="IPR033756">
    <property type="entry name" value="YlxH/NBP35"/>
</dbReference>
<dbReference type="PROSITE" id="PS01215">
    <property type="entry name" value="MRP"/>
    <property type="match status" value="1"/>
</dbReference>
<dbReference type="AlphaFoldDB" id="A0A9W6ZIX5"/>
<protein>
    <recommendedName>
        <fullName evidence="8">Gamma-butyrobetaine hydroxylase-like N-terminal domain-containing protein</fullName>
    </recommendedName>
</protein>
<dbReference type="PANTHER" id="PTHR42961:SF2">
    <property type="entry name" value="IRON-SULFUR PROTEIN NUBPL"/>
    <property type="match status" value="1"/>
</dbReference>
<proteinExistence type="inferred from homology"/>
<dbReference type="OrthoDB" id="1741334at2759"/>
<name>A0A9W6ZIX5_9STRA</name>
<organism evidence="9 10">
    <name type="scientific">Triparma laevis f. longispina</name>
    <dbReference type="NCBI Taxonomy" id="1714387"/>
    <lineage>
        <taxon>Eukaryota</taxon>
        <taxon>Sar</taxon>
        <taxon>Stramenopiles</taxon>
        <taxon>Ochrophyta</taxon>
        <taxon>Bolidophyceae</taxon>
        <taxon>Parmales</taxon>
        <taxon>Triparmaceae</taxon>
        <taxon>Triparma</taxon>
    </lineage>
</organism>
<reference evidence="10" key="1">
    <citation type="journal article" date="2023" name="Commun. Biol.">
        <title>Genome analysis of Parmales, the sister group of diatoms, reveals the evolutionary specialization of diatoms from phago-mixotrophs to photoautotrophs.</title>
        <authorList>
            <person name="Ban H."/>
            <person name="Sato S."/>
            <person name="Yoshikawa S."/>
            <person name="Yamada K."/>
            <person name="Nakamura Y."/>
            <person name="Ichinomiya M."/>
            <person name="Sato N."/>
            <person name="Blanc-Mathieu R."/>
            <person name="Endo H."/>
            <person name="Kuwata A."/>
            <person name="Ogata H."/>
        </authorList>
    </citation>
    <scope>NUCLEOTIDE SEQUENCE [LARGE SCALE GENOMIC DNA]</scope>
    <source>
        <strain evidence="10">NIES 3700</strain>
    </source>
</reference>
<evidence type="ECO:0000256" key="4">
    <source>
        <dbReference type="ARBA" id="ARBA00023004"/>
    </source>
</evidence>
<dbReference type="InterPro" id="IPR038492">
    <property type="entry name" value="GBBH-like_N_sf"/>
</dbReference>
<evidence type="ECO:0000256" key="7">
    <source>
        <dbReference type="SAM" id="SignalP"/>
    </source>
</evidence>
<keyword evidence="1" id="KW-0479">Metal-binding</keyword>
<dbReference type="Pfam" id="PF06155">
    <property type="entry name" value="GBBH-like_N"/>
    <property type="match status" value="1"/>
</dbReference>
<keyword evidence="4" id="KW-0408">Iron</keyword>
<evidence type="ECO:0000313" key="10">
    <source>
        <dbReference type="Proteomes" id="UP001165122"/>
    </source>
</evidence>
<evidence type="ECO:0000256" key="3">
    <source>
        <dbReference type="ARBA" id="ARBA00022840"/>
    </source>
</evidence>
<comment type="similarity">
    <text evidence="6">Belongs to the Mrp/NBP35 ATP-binding proteins family.</text>
</comment>
<keyword evidence="5" id="KW-0411">Iron-sulfur</keyword>
<keyword evidence="7" id="KW-0732">Signal</keyword>
<dbReference type="InterPro" id="IPR000808">
    <property type="entry name" value="Mrp-like_CS"/>
</dbReference>
<dbReference type="Proteomes" id="UP001165122">
    <property type="component" value="Unassembled WGS sequence"/>
</dbReference>
<dbReference type="SUPFAM" id="SSF52540">
    <property type="entry name" value="P-loop containing nucleoside triphosphate hydrolases"/>
    <property type="match status" value="1"/>
</dbReference>
<dbReference type="InterPro" id="IPR027417">
    <property type="entry name" value="P-loop_NTPase"/>
</dbReference>
<keyword evidence="3" id="KW-0067">ATP-binding</keyword>
<comment type="caution">
    <text evidence="9">The sequence shown here is derived from an EMBL/GenBank/DDBJ whole genome shotgun (WGS) entry which is preliminary data.</text>
</comment>
<evidence type="ECO:0000256" key="6">
    <source>
        <dbReference type="ARBA" id="ARBA00024036"/>
    </source>
</evidence>
<gene>
    <name evidence="9" type="ORF">TrLO_g10248</name>
</gene>
<dbReference type="GO" id="GO:0016226">
    <property type="term" value="P:iron-sulfur cluster assembly"/>
    <property type="evidence" value="ECO:0007669"/>
    <property type="project" value="InterPro"/>
</dbReference>
<dbReference type="Pfam" id="PF10609">
    <property type="entry name" value="ParA"/>
    <property type="match status" value="1"/>
</dbReference>
<dbReference type="CDD" id="cd02037">
    <property type="entry name" value="Mrp_NBP35"/>
    <property type="match status" value="1"/>
</dbReference>
<feature type="domain" description="Gamma-butyrobetaine hydroxylase-like N-terminal" evidence="8">
    <location>
        <begin position="399"/>
        <end position="463"/>
    </location>
</feature>
<dbReference type="EMBL" id="BRXW01000421">
    <property type="protein sequence ID" value="GMH52931.1"/>
    <property type="molecule type" value="Genomic_DNA"/>
</dbReference>
<dbReference type="GO" id="GO:0005524">
    <property type="term" value="F:ATP binding"/>
    <property type="evidence" value="ECO:0007669"/>
    <property type="project" value="UniProtKB-KW"/>
</dbReference>
<keyword evidence="2" id="KW-0547">Nucleotide-binding</keyword>
<dbReference type="GO" id="GO:0140663">
    <property type="term" value="F:ATP-dependent FeS chaperone activity"/>
    <property type="evidence" value="ECO:0007669"/>
    <property type="project" value="InterPro"/>
</dbReference>
<dbReference type="GO" id="GO:0051539">
    <property type="term" value="F:4 iron, 4 sulfur cluster binding"/>
    <property type="evidence" value="ECO:0007669"/>
    <property type="project" value="TreeGrafter"/>
</dbReference>
<dbReference type="InterPro" id="IPR044304">
    <property type="entry name" value="NUBPL-like"/>
</dbReference>
<dbReference type="GO" id="GO:0046872">
    <property type="term" value="F:metal ion binding"/>
    <property type="evidence" value="ECO:0007669"/>
    <property type="project" value="UniProtKB-KW"/>
</dbReference>